<dbReference type="Proteomes" id="UP001156627">
    <property type="component" value="Unassembled WGS sequence"/>
</dbReference>
<dbReference type="SMART" id="SM00530">
    <property type="entry name" value="HTH_XRE"/>
    <property type="match status" value="1"/>
</dbReference>
<evidence type="ECO:0000313" key="4">
    <source>
        <dbReference type="Proteomes" id="UP001156627"/>
    </source>
</evidence>
<protein>
    <recommendedName>
        <fullName evidence="2">HTH cro/C1-type domain-containing protein</fullName>
    </recommendedName>
</protein>
<dbReference type="InterPro" id="IPR001387">
    <property type="entry name" value="Cro/C1-type_HTH"/>
</dbReference>
<gene>
    <name evidence="3" type="ORF">GCM10007898_08260</name>
</gene>
<dbReference type="PROSITE" id="PS50943">
    <property type="entry name" value="HTH_CROC1"/>
    <property type="match status" value="1"/>
</dbReference>
<evidence type="ECO:0000259" key="2">
    <source>
        <dbReference type="PROSITE" id="PS50943"/>
    </source>
</evidence>
<comment type="caution">
    <text evidence="3">The sequence shown here is derived from an EMBL/GenBank/DDBJ whole genome shotgun (WGS) entry which is preliminary data.</text>
</comment>
<dbReference type="Pfam" id="PF01381">
    <property type="entry name" value="HTH_3"/>
    <property type="match status" value="1"/>
</dbReference>
<name>A0ABQ5X6P8_9GAMM</name>
<dbReference type="PANTHER" id="PTHR36924">
    <property type="entry name" value="ANTITOXIN HIGA-1"/>
    <property type="match status" value="1"/>
</dbReference>
<organism evidence="3 4">
    <name type="scientific">Dyella flagellata</name>
    <dbReference type="NCBI Taxonomy" id="1867833"/>
    <lineage>
        <taxon>Bacteria</taxon>
        <taxon>Pseudomonadati</taxon>
        <taxon>Pseudomonadota</taxon>
        <taxon>Gammaproteobacteria</taxon>
        <taxon>Lysobacterales</taxon>
        <taxon>Rhodanobacteraceae</taxon>
        <taxon>Dyella</taxon>
    </lineage>
</organism>
<dbReference type="PANTHER" id="PTHR36924:SF1">
    <property type="entry name" value="ANTITOXIN HIGA-1"/>
    <property type="match status" value="1"/>
</dbReference>
<dbReference type="SUPFAM" id="SSF47413">
    <property type="entry name" value="lambda repressor-like DNA-binding domains"/>
    <property type="match status" value="1"/>
</dbReference>
<dbReference type="EMBL" id="BSOA01000003">
    <property type="protein sequence ID" value="GLQ87260.1"/>
    <property type="molecule type" value="Genomic_DNA"/>
</dbReference>
<evidence type="ECO:0000256" key="1">
    <source>
        <dbReference type="ARBA" id="ARBA00023125"/>
    </source>
</evidence>
<dbReference type="InterPro" id="IPR010982">
    <property type="entry name" value="Lambda_DNA-bd_dom_sf"/>
</dbReference>
<dbReference type="CDD" id="cd00093">
    <property type="entry name" value="HTH_XRE"/>
    <property type="match status" value="1"/>
</dbReference>
<evidence type="ECO:0000313" key="3">
    <source>
        <dbReference type="EMBL" id="GLQ87260.1"/>
    </source>
</evidence>
<sequence length="163" mass="18194">MPLPWLLSRGFRQSVGSFDRDALGQDSGSQGMVFYAQIARRAIGRNANSSTDYPRCRDWPHGTEQGAEQLLVSFHPGEMLPEEFMVPLGLSGNALASALGVTAARINEIVQEKRGITADTALRLSRYFGNSPEFWLNLQQRYELECARRELGETLKEIHPRAA</sequence>
<feature type="domain" description="HTH cro/C1-type" evidence="2">
    <location>
        <begin position="94"/>
        <end position="135"/>
    </location>
</feature>
<dbReference type="Gene3D" id="1.10.260.40">
    <property type="entry name" value="lambda repressor-like DNA-binding domains"/>
    <property type="match status" value="1"/>
</dbReference>
<keyword evidence="4" id="KW-1185">Reference proteome</keyword>
<keyword evidence="1" id="KW-0238">DNA-binding</keyword>
<dbReference type="InterPro" id="IPR013430">
    <property type="entry name" value="Toxin_antidote_HigA"/>
</dbReference>
<reference evidence="4" key="1">
    <citation type="journal article" date="2019" name="Int. J. Syst. Evol. Microbiol.">
        <title>The Global Catalogue of Microorganisms (GCM) 10K type strain sequencing project: providing services to taxonomists for standard genome sequencing and annotation.</title>
        <authorList>
            <consortium name="The Broad Institute Genomics Platform"/>
            <consortium name="The Broad Institute Genome Sequencing Center for Infectious Disease"/>
            <person name="Wu L."/>
            <person name="Ma J."/>
        </authorList>
    </citation>
    <scope>NUCLEOTIDE SEQUENCE [LARGE SCALE GENOMIC DNA]</scope>
    <source>
        <strain evidence="4">NBRC 111981</strain>
    </source>
</reference>
<dbReference type="NCBIfam" id="TIGR02607">
    <property type="entry name" value="antidote_HigA"/>
    <property type="match status" value="1"/>
</dbReference>
<accession>A0ABQ5X6P8</accession>
<proteinExistence type="predicted"/>